<dbReference type="RefSeq" id="WP_146960835.1">
    <property type="nucleotide sequence ID" value="NZ_CP042467.1"/>
</dbReference>
<organism evidence="2 3">
    <name type="scientific">Microvenator marinus</name>
    <dbReference type="NCBI Taxonomy" id="2600177"/>
    <lineage>
        <taxon>Bacteria</taxon>
        <taxon>Deltaproteobacteria</taxon>
        <taxon>Bradymonadales</taxon>
        <taxon>Microvenatoraceae</taxon>
        <taxon>Microvenator</taxon>
    </lineage>
</organism>
<feature type="chain" id="PRO_5022697804" evidence="1">
    <location>
        <begin position="18"/>
        <end position="956"/>
    </location>
</feature>
<sequence>MPKFALLWLISALISFASLVGCSDDEAGGASTEILSEGSGEANTEPLEPLSVGTRRAPFFGVFDALVEHDGKQFYRYQVARDLWVPELHSTFLHNGKDGVELWFSSQDGWLENPIMFVPKVARVGKRWRAKLGDTVLYEYEVVSRTTEPTAHGEQTIWTITQKNLTDDFVTTRRYIEGIGLTSLEGSLSFAHTHFAIPLESQTETRPTVSADVPVPVAIDSERLGNLSTTSVSLVRPAGSDSALLIVKGWEGCAANDGRCEVDLCFKVDGTSATQEGEPGVLDTFHKGPSCTKQRLGQSYRMRFTSDATGALVTDDQVYWVPRDRFGSATDQGDQFPVAIYATPETREPRLLKQFNVFSSRYDSVSWQETYSTVFHDVNTDDKRPLFGNSTLLDSLTGVLASRLEDPKMVLSLAAPGDPVELAWIGSNNLLMHAKMVDDVLSTPVPVTTLTGQLSVTSDERGQHILLASPDGSIDRVVLSDGRLVPEAIGRVRLPEGETLVAALDLTGTKGGDGRLLVATYSLRTTNPIGLGSTRFYTTKLQTPVPFEFPPALGVVAADHGADVVVCWPETTEILETQGWSIAGVAAKEVMQISENCALVSRDVEADPTFGGRDLSTLPPNDALFALRYMPFYAEGPVPGVGRMRLGVEHSKIDYSNFISPMGGVFANLDGGGYATRDKLFTPGGVELGFTRHLERTPGGNVADRKGAGVWEVYLNGDIMLSSRESAFFERPETLGEEQPLGYFASPGGGLIINYGYGTSSFWFHLSSSGEWTALPDAPEGSQGFLARRPNGDLCGVQNDTSIFCMDETGAISVNTAVTQDIVDQLGGAYFDMMVGLEDGSLLLQSSITPGVYRLAPGADSVEIWNEGQLLEPNFDVENRAYAVVVDELGERKGGYLSPNGFEPIDLGEWKQRYHRVHSFHGRLVGLFPGPDRLWVLSDGCFRGTCSTLASPILWP</sequence>
<proteinExistence type="predicted"/>
<reference evidence="2 3" key="1">
    <citation type="submission" date="2019-08" db="EMBL/GenBank/DDBJ databases">
        <authorList>
            <person name="Liang Q."/>
        </authorList>
    </citation>
    <scope>NUCLEOTIDE SEQUENCE [LARGE SCALE GENOMIC DNA]</scope>
    <source>
        <strain evidence="2 3">V1718</strain>
    </source>
</reference>
<keyword evidence="3" id="KW-1185">Reference proteome</keyword>
<keyword evidence="1" id="KW-0732">Signal</keyword>
<dbReference type="EMBL" id="CP042467">
    <property type="protein sequence ID" value="QED28424.1"/>
    <property type="molecule type" value="Genomic_DNA"/>
</dbReference>
<dbReference type="Proteomes" id="UP000321595">
    <property type="component" value="Chromosome"/>
</dbReference>
<evidence type="ECO:0000313" key="3">
    <source>
        <dbReference type="Proteomes" id="UP000321595"/>
    </source>
</evidence>
<gene>
    <name evidence="2" type="ORF">FRD01_14510</name>
</gene>
<evidence type="ECO:0000256" key="1">
    <source>
        <dbReference type="SAM" id="SignalP"/>
    </source>
</evidence>
<evidence type="ECO:0000313" key="2">
    <source>
        <dbReference type="EMBL" id="QED28424.1"/>
    </source>
</evidence>
<accession>A0A5B8XS95</accession>
<dbReference type="PROSITE" id="PS51257">
    <property type="entry name" value="PROKAR_LIPOPROTEIN"/>
    <property type="match status" value="1"/>
</dbReference>
<protein>
    <submittedName>
        <fullName evidence="2">Uncharacterized protein</fullName>
    </submittedName>
</protein>
<name>A0A5B8XS95_9DELT</name>
<dbReference type="AlphaFoldDB" id="A0A5B8XS95"/>
<feature type="signal peptide" evidence="1">
    <location>
        <begin position="1"/>
        <end position="17"/>
    </location>
</feature>
<dbReference type="KEGG" id="bbae:FRD01_14510"/>